<proteinExistence type="predicted"/>
<keyword evidence="1" id="KW-1185">Reference proteome</keyword>
<evidence type="ECO:0000313" key="1">
    <source>
        <dbReference type="Proteomes" id="UP000492821"/>
    </source>
</evidence>
<organism evidence="1 2">
    <name type="scientific">Panagrellus redivivus</name>
    <name type="common">Microworm</name>
    <dbReference type="NCBI Taxonomy" id="6233"/>
    <lineage>
        <taxon>Eukaryota</taxon>
        <taxon>Metazoa</taxon>
        <taxon>Ecdysozoa</taxon>
        <taxon>Nematoda</taxon>
        <taxon>Chromadorea</taxon>
        <taxon>Rhabditida</taxon>
        <taxon>Tylenchina</taxon>
        <taxon>Panagrolaimomorpha</taxon>
        <taxon>Panagrolaimoidea</taxon>
        <taxon>Panagrolaimidae</taxon>
        <taxon>Panagrellus</taxon>
    </lineage>
</organism>
<reference evidence="2" key="2">
    <citation type="submission" date="2020-10" db="UniProtKB">
        <authorList>
            <consortium name="WormBaseParasite"/>
        </authorList>
    </citation>
    <scope>IDENTIFICATION</scope>
</reference>
<evidence type="ECO:0000313" key="2">
    <source>
        <dbReference type="WBParaSite" id="Pan_g23076.t1"/>
    </source>
</evidence>
<name>A0A7E4ZX77_PANRE</name>
<protein>
    <submittedName>
        <fullName evidence="2">F-box domain-containing protein</fullName>
    </submittedName>
</protein>
<dbReference type="AlphaFoldDB" id="A0A7E4ZX77"/>
<dbReference type="WBParaSite" id="Pan_g23076.t1">
    <property type="protein sequence ID" value="Pan_g23076.t1"/>
    <property type="gene ID" value="Pan_g23076"/>
</dbReference>
<reference evidence="1" key="1">
    <citation type="journal article" date="2013" name="Genetics">
        <title>The draft genome and transcriptome of Panagrellus redivivus are shaped by the harsh demands of a free-living lifestyle.</title>
        <authorList>
            <person name="Srinivasan J."/>
            <person name="Dillman A.R."/>
            <person name="Macchietto M.G."/>
            <person name="Heikkinen L."/>
            <person name="Lakso M."/>
            <person name="Fracchia K.M."/>
            <person name="Antoshechkin I."/>
            <person name="Mortazavi A."/>
            <person name="Wong G."/>
            <person name="Sternberg P.W."/>
        </authorList>
    </citation>
    <scope>NUCLEOTIDE SEQUENCE [LARGE SCALE GENOMIC DNA]</scope>
    <source>
        <strain evidence="1">MT8872</strain>
    </source>
</reference>
<sequence>MPYPVAKLPYGLRRRLGELSTPAELYTERKNMSQLRVLLFVYRLQVAAGTKYICPPQLQSITSVDRLLITRRENGIFVGRLDDSRYKRNKINDLLQCNRLLSLYKVNETDLTMEVITSQPIFVNVYDCDITPTFIRKMAYVTRANVNALSFTGSSMIVPSHICFSTLFAAFPNIESIDLLNALPSSWLPNLESHQTTKLKKLKLQLEDVDPLCEVDFQEFFKKQAKGFQMELHIAYYPPLHRVPKLKQIVDRYFVRCNHENADFILNLHCDCSHWTLKN</sequence>
<accession>A0A7E4ZX77</accession>
<dbReference type="Proteomes" id="UP000492821">
    <property type="component" value="Unassembled WGS sequence"/>
</dbReference>